<protein>
    <submittedName>
        <fullName evidence="1">Uncharacterized protein</fullName>
    </submittedName>
</protein>
<dbReference type="RefSeq" id="XP_040698975.1">
    <property type="nucleotide sequence ID" value="XM_040846980.1"/>
</dbReference>
<dbReference type="Proteomes" id="UP000184356">
    <property type="component" value="Unassembled WGS sequence"/>
</dbReference>
<accession>A0A1L9T6U7</accession>
<sequence length="209" mass="23356">MVQHFYIFSSTGKLVVISLVSCSALFRLIQHFLRNDSIVFGQEHFKLSSGHPHLHPTSPFYTPSIQTSIRHGVRPSPASPPYRSLFVPVVPAASPKMSTFRQAQRKPEASTFLAAPTTPFIPYITLSTLTMRIGAQFLHMGSLECAHCIILFRHKTRIVVNVCTIASTLETNLFLNFQPGRGSKHGCIQLPSIHPKFLHTLFYTLALSQ</sequence>
<dbReference type="EMBL" id="KV878593">
    <property type="protein sequence ID" value="OJJ55169.1"/>
    <property type="molecule type" value="Genomic_DNA"/>
</dbReference>
<dbReference type="GeneID" id="63763053"/>
<proteinExistence type="predicted"/>
<evidence type="ECO:0000313" key="1">
    <source>
        <dbReference type="EMBL" id="OJJ55169.1"/>
    </source>
</evidence>
<dbReference type="AlphaFoldDB" id="A0A1L9T6U7"/>
<name>A0A1L9T6U7_9EURO</name>
<keyword evidence="2" id="KW-1185">Reference proteome</keyword>
<dbReference type="VEuPathDB" id="FungiDB:ASPSYDRAFT_451304"/>
<gene>
    <name evidence="1" type="ORF">ASPSYDRAFT_451304</name>
</gene>
<evidence type="ECO:0000313" key="2">
    <source>
        <dbReference type="Proteomes" id="UP000184356"/>
    </source>
</evidence>
<organism evidence="1 2">
    <name type="scientific">Aspergillus sydowii CBS 593.65</name>
    <dbReference type="NCBI Taxonomy" id="1036612"/>
    <lineage>
        <taxon>Eukaryota</taxon>
        <taxon>Fungi</taxon>
        <taxon>Dikarya</taxon>
        <taxon>Ascomycota</taxon>
        <taxon>Pezizomycotina</taxon>
        <taxon>Eurotiomycetes</taxon>
        <taxon>Eurotiomycetidae</taxon>
        <taxon>Eurotiales</taxon>
        <taxon>Aspergillaceae</taxon>
        <taxon>Aspergillus</taxon>
        <taxon>Aspergillus subgen. Nidulantes</taxon>
    </lineage>
</organism>
<reference evidence="2" key="1">
    <citation type="journal article" date="2017" name="Genome Biol.">
        <title>Comparative genomics reveals high biological diversity and specific adaptations in the industrially and medically important fungal genus Aspergillus.</title>
        <authorList>
            <person name="de Vries R.P."/>
            <person name="Riley R."/>
            <person name="Wiebenga A."/>
            <person name="Aguilar-Osorio G."/>
            <person name="Amillis S."/>
            <person name="Uchima C.A."/>
            <person name="Anderluh G."/>
            <person name="Asadollahi M."/>
            <person name="Askin M."/>
            <person name="Barry K."/>
            <person name="Battaglia E."/>
            <person name="Bayram O."/>
            <person name="Benocci T."/>
            <person name="Braus-Stromeyer S.A."/>
            <person name="Caldana C."/>
            <person name="Canovas D."/>
            <person name="Cerqueira G.C."/>
            <person name="Chen F."/>
            <person name="Chen W."/>
            <person name="Choi C."/>
            <person name="Clum A."/>
            <person name="Dos Santos R.A."/>
            <person name="Damasio A.R."/>
            <person name="Diallinas G."/>
            <person name="Emri T."/>
            <person name="Fekete E."/>
            <person name="Flipphi M."/>
            <person name="Freyberg S."/>
            <person name="Gallo A."/>
            <person name="Gournas C."/>
            <person name="Habgood R."/>
            <person name="Hainaut M."/>
            <person name="Harispe M.L."/>
            <person name="Henrissat B."/>
            <person name="Hilden K.S."/>
            <person name="Hope R."/>
            <person name="Hossain A."/>
            <person name="Karabika E."/>
            <person name="Karaffa L."/>
            <person name="Karanyi Z."/>
            <person name="Krasevec N."/>
            <person name="Kuo A."/>
            <person name="Kusch H."/>
            <person name="LaButti K."/>
            <person name="Lagendijk E.L."/>
            <person name="Lapidus A."/>
            <person name="Levasseur A."/>
            <person name="Lindquist E."/>
            <person name="Lipzen A."/>
            <person name="Logrieco A.F."/>
            <person name="MacCabe A."/>
            <person name="Maekelae M.R."/>
            <person name="Malavazi I."/>
            <person name="Melin P."/>
            <person name="Meyer V."/>
            <person name="Mielnichuk N."/>
            <person name="Miskei M."/>
            <person name="Molnar A.P."/>
            <person name="Mule G."/>
            <person name="Ngan C.Y."/>
            <person name="Orejas M."/>
            <person name="Orosz E."/>
            <person name="Ouedraogo J.P."/>
            <person name="Overkamp K.M."/>
            <person name="Park H.-S."/>
            <person name="Perrone G."/>
            <person name="Piumi F."/>
            <person name="Punt P.J."/>
            <person name="Ram A.F."/>
            <person name="Ramon A."/>
            <person name="Rauscher S."/>
            <person name="Record E."/>
            <person name="Riano-Pachon D.M."/>
            <person name="Robert V."/>
            <person name="Roehrig J."/>
            <person name="Ruller R."/>
            <person name="Salamov A."/>
            <person name="Salih N.S."/>
            <person name="Samson R.A."/>
            <person name="Sandor E."/>
            <person name="Sanguinetti M."/>
            <person name="Schuetze T."/>
            <person name="Sepcic K."/>
            <person name="Shelest E."/>
            <person name="Sherlock G."/>
            <person name="Sophianopoulou V."/>
            <person name="Squina F.M."/>
            <person name="Sun H."/>
            <person name="Susca A."/>
            <person name="Todd R.B."/>
            <person name="Tsang A."/>
            <person name="Unkles S.E."/>
            <person name="van de Wiele N."/>
            <person name="van Rossen-Uffink D."/>
            <person name="Oliveira J.V."/>
            <person name="Vesth T.C."/>
            <person name="Visser J."/>
            <person name="Yu J.-H."/>
            <person name="Zhou M."/>
            <person name="Andersen M.R."/>
            <person name="Archer D.B."/>
            <person name="Baker S.E."/>
            <person name="Benoit I."/>
            <person name="Brakhage A.A."/>
            <person name="Braus G.H."/>
            <person name="Fischer R."/>
            <person name="Frisvad J.C."/>
            <person name="Goldman G.H."/>
            <person name="Houbraken J."/>
            <person name="Oakley B."/>
            <person name="Pocsi I."/>
            <person name="Scazzocchio C."/>
            <person name="Seiboth B."/>
            <person name="vanKuyk P.A."/>
            <person name="Wortman J."/>
            <person name="Dyer P.S."/>
            <person name="Grigoriev I.V."/>
        </authorList>
    </citation>
    <scope>NUCLEOTIDE SEQUENCE [LARGE SCALE GENOMIC DNA]</scope>
    <source>
        <strain evidence="2">CBS 593.65</strain>
    </source>
</reference>